<name>A0AAU9DQ29_9LACO</name>
<dbReference type="InterPro" id="IPR018365">
    <property type="entry name" value="Cell_cycle_FtsW-rel_CS"/>
</dbReference>
<dbReference type="GO" id="GO:0008360">
    <property type="term" value="P:regulation of cell shape"/>
    <property type="evidence" value="ECO:0007669"/>
    <property type="project" value="UniProtKB-KW"/>
</dbReference>
<gene>
    <name evidence="18" type="primary">ftsW</name>
    <name evidence="18" type="ORF">KIMC2_17650</name>
</gene>
<keyword evidence="18" id="KW-0132">Cell division</keyword>
<keyword evidence="6" id="KW-0573">Peptidoglycan synthesis</keyword>
<feature type="transmembrane region" description="Helical" evidence="17">
    <location>
        <begin position="12"/>
        <end position="30"/>
    </location>
</feature>
<feature type="transmembrane region" description="Helical" evidence="17">
    <location>
        <begin position="176"/>
        <end position="198"/>
    </location>
</feature>
<dbReference type="GO" id="GO:0032153">
    <property type="term" value="C:cell division site"/>
    <property type="evidence" value="ECO:0007669"/>
    <property type="project" value="TreeGrafter"/>
</dbReference>
<keyword evidence="18" id="KW-0131">Cell cycle</keyword>
<evidence type="ECO:0000256" key="9">
    <source>
        <dbReference type="ARBA" id="ARBA00032370"/>
    </source>
</evidence>
<dbReference type="GO" id="GO:0008955">
    <property type="term" value="F:peptidoglycan glycosyltransferase activity"/>
    <property type="evidence" value="ECO:0007669"/>
    <property type="project" value="UniProtKB-EC"/>
</dbReference>
<evidence type="ECO:0000313" key="18">
    <source>
        <dbReference type="EMBL" id="BDR57203.1"/>
    </source>
</evidence>
<organism evidence="18 19">
    <name type="scientific">Xylocopilactobacillus apis</name>
    <dbReference type="NCBI Taxonomy" id="2932183"/>
    <lineage>
        <taxon>Bacteria</taxon>
        <taxon>Bacillati</taxon>
        <taxon>Bacillota</taxon>
        <taxon>Bacilli</taxon>
        <taxon>Lactobacillales</taxon>
        <taxon>Lactobacillaceae</taxon>
        <taxon>Xylocopilactobacillus</taxon>
    </lineage>
</organism>
<protein>
    <recommendedName>
        <fullName evidence="12">Probable peptidoglycan glycosyltransferase FtsW</fullName>
        <ecNumber evidence="14">2.4.99.28</ecNumber>
    </recommendedName>
    <alternativeName>
        <fullName evidence="13">Cell division protein FtsW</fullName>
    </alternativeName>
    <alternativeName>
        <fullName evidence="10">Cell wall polymerase</fullName>
    </alternativeName>
    <alternativeName>
        <fullName evidence="9">Peptidoglycan polymerase</fullName>
    </alternativeName>
</protein>
<dbReference type="PANTHER" id="PTHR30474">
    <property type="entry name" value="CELL CYCLE PROTEIN"/>
    <property type="match status" value="1"/>
</dbReference>
<dbReference type="GO" id="GO:0005886">
    <property type="term" value="C:plasma membrane"/>
    <property type="evidence" value="ECO:0007669"/>
    <property type="project" value="TreeGrafter"/>
</dbReference>
<feature type="transmembrane region" description="Helical" evidence="17">
    <location>
        <begin position="105"/>
        <end position="130"/>
    </location>
</feature>
<feature type="transmembrane region" description="Helical" evidence="17">
    <location>
        <begin position="296"/>
        <end position="317"/>
    </location>
</feature>
<keyword evidence="2" id="KW-0328">Glycosyltransferase</keyword>
<dbReference type="RefSeq" id="WP_317696092.1">
    <property type="nucleotide sequence ID" value="NZ_AP026801.1"/>
</dbReference>
<keyword evidence="3" id="KW-0808">Transferase</keyword>
<keyword evidence="7 17" id="KW-1133">Transmembrane helix</keyword>
<evidence type="ECO:0000256" key="15">
    <source>
        <dbReference type="ARBA" id="ARBA00049902"/>
    </source>
</evidence>
<feature type="transmembrane region" description="Helical" evidence="17">
    <location>
        <begin position="50"/>
        <end position="68"/>
    </location>
</feature>
<keyword evidence="8 17" id="KW-0472">Membrane</keyword>
<dbReference type="Proteomes" id="UP001321804">
    <property type="component" value="Chromosome"/>
</dbReference>
<feature type="transmembrane region" description="Helical" evidence="17">
    <location>
        <begin position="362"/>
        <end position="381"/>
    </location>
</feature>
<accession>A0AAU9DQ29</accession>
<evidence type="ECO:0000256" key="12">
    <source>
        <dbReference type="ARBA" id="ARBA00041185"/>
    </source>
</evidence>
<evidence type="ECO:0000256" key="6">
    <source>
        <dbReference type="ARBA" id="ARBA00022984"/>
    </source>
</evidence>
<keyword evidence="19" id="KW-1185">Reference proteome</keyword>
<dbReference type="GO" id="GO:0051301">
    <property type="term" value="P:cell division"/>
    <property type="evidence" value="ECO:0007669"/>
    <property type="project" value="UniProtKB-KW"/>
</dbReference>
<dbReference type="InterPro" id="IPR001182">
    <property type="entry name" value="FtsW/RodA"/>
</dbReference>
<evidence type="ECO:0000256" key="5">
    <source>
        <dbReference type="ARBA" id="ARBA00022960"/>
    </source>
</evidence>
<feature type="transmembrane region" description="Helical" evidence="17">
    <location>
        <begin position="80"/>
        <end position="99"/>
    </location>
</feature>
<evidence type="ECO:0000256" key="8">
    <source>
        <dbReference type="ARBA" id="ARBA00023136"/>
    </source>
</evidence>
<dbReference type="GO" id="GO:0015648">
    <property type="term" value="F:lipid-linked peptidoglycan transporter activity"/>
    <property type="evidence" value="ECO:0007669"/>
    <property type="project" value="TreeGrafter"/>
</dbReference>
<evidence type="ECO:0000256" key="11">
    <source>
        <dbReference type="ARBA" id="ARBA00038053"/>
    </source>
</evidence>
<evidence type="ECO:0000256" key="1">
    <source>
        <dbReference type="ARBA" id="ARBA00004141"/>
    </source>
</evidence>
<evidence type="ECO:0000256" key="2">
    <source>
        <dbReference type="ARBA" id="ARBA00022676"/>
    </source>
</evidence>
<evidence type="ECO:0000256" key="17">
    <source>
        <dbReference type="SAM" id="Phobius"/>
    </source>
</evidence>
<evidence type="ECO:0000256" key="13">
    <source>
        <dbReference type="ARBA" id="ARBA00041418"/>
    </source>
</evidence>
<evidence type="ECO:0000256" key="7">
    <source>
        <dbReference type="ARBA" id="ARBA00022989"/>
    </source>
</evidence>
<dbReference type="Pfam" id="PF01098">
    <property type="entry name" value="FTSW_RODA_SPOVE"/>
    <property type="match status" value="1"/>
</dbReference>
<dbReference type="PANTHER" id="PTHR30474:SF2">
    <property type="entry name" value="PEPTIDOGLYCAN GLYCOSYLTRANSFERASE FTSW-RELATED"/>
    <property type="match status" value="1"/>
</dbReference>
<feature type="transmembrane region" description="Helical" evidence="17">
    <location>
        <begin position="151"/>
        <end position="170"/>
    </location>
</feature>
<proteinExistence type="inferred from homology"/>
<dbReference type="AlphaFoldDB" id="A0AAU9DQ29"/>
<dbReference type="PROSITE" id="PS00428">
    <property type="entry name" value="FTSW_RODA_SPOVE"/>
    <property type="match status" value="1"/>
</dbReference>
<feature type="transmembrane region" description="Helical" evidence="17">
    <location>
        <begin position="329"/>
        <end position="356"/>
    </location>
</feature>
<evidence type="ECO:0000313" key="19">
    <source>
        <dbReference type="Proteomes" id="UP001321804"/>
    </source>
</evidence>
<comment type="catalytic activity">
    <reaction evidence="15">
        <text>[GlcNAc-(1-&gt;4)-Mur2Ac(oyl-L-Ala-gamma-D-Glu-L-Lys-D-Ala-D-Ala)](n)-di-trans,octa-cis-undecaprenyl diphosphate + beta-D-GlcNAc-(1-&gt;4)-Mur2Ac(oyl-L-Ala-gamma-D-Glu-L-Lys-D-Ala-D-Ala)-di-trans,octa-cis-undecaprenyl diphosphate = [GlcNAc-(1-&gt;4)-Mur2Ac(oyl-L-Ala-gamma-D-Glu-L-Lys-D-Ala-D-Ala)](n+1)-di-trans,octa-cis-undecaprenyl diphosphate + di-trans,octa-cis-undecaprenyl diphosphate + H(+)</text>
        <dbReference type="Rhea" id="RHEA:23708"/>
        <dbReference type="Rhea" id="RHEA-COMP:9602"/>
        <dbReference type="Rhea" id="RHEA-COMP:9603"/>
        <dbReference type="ChEBI" id="CHEBI:15378"/>
        <dbReference type="ChEBI" id="CHEBI:58405"/>
        <dbReference type="ChEBI" id="CHEBI:60033"/>
        <dbReference type="ChEBI" id="CHEBI:78435"/>
        <dbReference type="EC" id="2.4.99.28"/>
    </reaction>
</comment>
<comment type="subcellular location">
    <subcellularLocation>
        <location evidence="1">Membrane</location>
        <topology evidence="1">Multi-pass membrane protein</topology>
    </subcellularLocation>
</comment>
<evidence type="ECO:0000256" key="14">
    <source>
        <dbReference type="ARBA" id="ARBA00044770"/>
    </source>
</evidence>
<dbReference type="KEGG" id="xak:KIMC2_17650"/>
<dbReference type="EC" id="2.4.99.28" evidence="14"/>
<dbReference type="GO" id="GO:0009252">
    <property type="term" value="P:peptidoglycan biosynthetic process"/>
    <property type="evidence" value="ECO:0007669"/>
    <property type="project" value="UniProtKB-KW"/>
</dbReference>
<keyword evidence="4 17" id="KW-0812">Transmembrane</keyword>
<comment type="similarity">
    <text evidence="11">Belongs to the SEDS family. FtsW subfamily.</text>
</comment>
<feature type="transmembrane region" description="Helical" evidence="17">
    <location>
        <begin position="203"/>
        <end position="221"/>
    </location>
</feature>
<reference evidence="18 19" key="1">
    <citation type="journal article" date="2023" name="Microbiol. Spectr.">
        <title>Symbiosis of Carpenter Bees with Uncharacterized Lactic Acid Bacteria Showing NAD Auxotrophy.</title>
        <authorList>
            <person name="Kawasaki S."/>
            <person name="Ozawa K."/>
            <person name="Mori T."/>
            <person name="Yamamoto A."/>
            <person name="Ito M."/>
            <person name="Ohkuma M."/>
            <person name="Sakamoto M."/>
            <person name="Matsutani M."/>
        </authorList>
    </citation>
    <scope>NUCLEOTIDE SEQUENCE [LARGE SCALE GENOMIC DNA]</scope>
    <source>
        <strain evidence="18 19">KimC2</strain>
    </source>
</reference>
<evidence type="ECO:0000256" key="16">
    <source>
        <dbReference type="ARBA" id="ARBA00049966"/>
    </source>
</evidence>
<keyword evidence="5" id="KW-0133">Cell shape</keyword>
<evidence type="ECO:0000256" key="3">
    <source>
        <dbReference type="ARBA" id="ARBA00022679"/>
    </source>
</evidence>
<sequence>MENKKNKFKYDPWLMIPYLFLSLIGILMVYSSSANITQNGNPSMSPTSYLIRQTGFFLVGLFLVFVISHLKFSFLRNPKVTNGFLLIVVAMLVFVLFKGKSVNGAAAWIQVGPINIQPSEFVKLAVILYLARMLAKRGEKTHPLWHNLKSYFKSILGPLLLVILIGVLVLKQPDTGGAMSIGLITIMIVAVSGIPWIIGVSTFAGLLLLAKGVISLILTLYNKHILSKLPYQILRVIAFGDPWKNSSASGVQLTNSYFAINNGGWFGVGIGNSIQKHGYLPEQNTDFILAIISEEMGIITVILILLAIFTIITRAVILAIRSKNNYYSMLCVGIATTFFIQTVFNVGGVTGLLPITGVTLPFISYGGSSILLLSIELALLFHISNEDRLRRIEAKISIRD</sequence>
<comment type="function">
    <text evidence="16">Peptidoglycan polymerase that is essential for cell division.</text>
</comment>
<evidence type="ECO:0000256" key="4">
    <source>
        <dbReference type="ARBA" id="ARBA00022692"/>
    </source>
</evidence>
<dbReference type="EMBL" id="AP026801">
    <property type="protein sequence ID" value="BDR57203.1"/>
    <property type="molecule type" value="Genomic_DNA"/>
</dbReference>
<evidence type="ECO:0000256" key="10">
    <source>
        <dbReference type="ARBA" id="ARBA00033270"/>
    </source>
</evidence>